<feature type="domain" description="SET" evidence="16">
    <location>
        <begin position="119"/>
        <end position="232"/>
    </location>
</feature>
<dbReference type="Proteomes" id="UP001305779">
    <property type="component" value="Unassembled WGS sequence"/>
</dbReference>
<dbReference type="CDD" id="cd10524">
    <property type="entry name" value="SET_Suv4-20-like"/>
    <property type="match status" value="1"/>
</dbReference>
<evidence type="ECO:0000256" key="12">
    <source>
        <dbReference type="ARBA" id="ARBA00024057"/>
    </source>
</evidence>
<evidence type="ECO:0000256" key="11">
    <source>
        <dbReference type="ARBA" id="ARBA00023242"/>
    </source>
</evidence>
<comment type="function">
    <text evidence="1">Histone methyltransferase that trimethylates 'Lys-20' of histone H4 to form H4K20me3.</text>
</comment>
<comment type="catalytic activity">
    <reaction evidence="14">
        <text>L-lysyl(20)-[histone H4] + 3 S-adenosyl-L-methionine = N(6),N(6),N(6)-trimethyl-L-lysyl(20)-[histone H4] + 3 S-adenosyl-L-homocysteine + 3 H(+)</text>
        <dbReference type="Rhea" id="RHEA:64456"/>
        <dbReference type="Rhea" id="RHEA-COMP:15554"/>
        <dbReference type="Rhea" id="RHEA-COMP:15998"/>
        <dbReference type="ChEBI" id="CHEBI:15378"/>
        <dbReference type="ChEBI" id="CHEBI:29969"/>
        <dbReference type="ChEBI" id="CHEBI:57856"/>
        <dbReference type="ChEBI" id="CHEBI:59789"/>
        <dbReference type="ChEBI" id="CHEBI:61961"/>
        <dbReference type="EC" id="2.1.1.372"/>
    </reaction>
</comment>
<dbReference type="InterPro" id="IPR041938">
    <property type="entry name" value="Hist-Lys_N-MTase_N"/>
</dbReference>
<evidence type="ECO:0000256" key="8">
    <source>
        <dbReference type="ARBA" id="ARBA00022679"/>
    </source>
</evidence>
<keyword evidence="6" id="KW-0158">Chromosome</keyword>
<feature type="compositionally biased region" description="Basic and acidic residues" evidence="15">
    <location>
        <begin position="634"/>
        <end position="644"/>
    </location>
</feature>
<dbReference type="PANTHER" id="PTHR12977">
    <property type="entry name" value="SUPPRESSOR OF VARIEGATION 4-20-RELATED"/>
    <property type="match status" value="1"/>
</dbReference>
<keyword evidence="18" id="KW-1185">Reference proteome</keyword>
<evidence type="ECO:0000259" key="16">
    <source>
        <dbReference type="PROSITE" id="PS50280"/>
    </source>
</evidence>
<evidence type="ECO:0000313" key="18">
    <source>
        <dbReference type="Proteomes" id="UP001305779"/>
    </source>
</evidence>
<dbReference type="EC" id="2.1.1.372" evidence="12"/>
<feature type="compositionally biased region" description="Polar residues" evidence="15">
    <location>
        <begin position="606"/>
        <end position="616"/>
    </location>
</feature>
<evidence type="ECO:0000256" key="7">
    <source>
        <dbReference type="ARBA" id="ARBA00022603"/>
    </source>
</evidence>
<evidence type="ECO:0000256" key="6">
    <source>
        <dbReference type="ARBA" id="ARBA00022454"/>
    </source>
</evidence>
<evidence type="ECO:0000313" key="17">
    <source>
        <dbReference type="EMBL" id="KAK4502190.1"/>
    </source>
</evidence>
<reference evidence="17 18" key="1">
    <citation type="journal article" date="2023" name="G3 (Bethesda)">
        <title>A chromosome-level genome assembly of Zasmidium syzygii isolated from banana leaves.</title>
        <authorList>
            <person name="van Westerhoven A.C."/>
            <person name="Mehrabi R."/>
            <person name="Talebi R."/>
            <person name="Steentjes M.B.F."/>
            <person name="Corcolon B."/>
            <person name="Chong P.A."/>
            <person name="Kema G.H.J."/>
            <person name="Seidl M.F."/>
        </authorList>
    </citation>
    <scope>NUCLEOTIDE SEQUENCE [LARGE SCALE GENOMIC DNA]</scope>
    <source>
        <strain evidence="17 18">P124</strain>
    </source>
</reference>
<proteinExistence type="predicted"/>
<feature type="compositionally biased region" description="Acidic residues" evidence="15">
    <location>
        <begin position="266"/>
        <end position="276"/>
    </location>
</feature>
<gene>
    <name evidence="17" type="ORF">PRZ48_005615</name>
</gene>
<evidence type="ECO:0000256" key="5">
    <source>
        <dbReference type="ARBA" id="ARBA00015413"/>
    </source>
</evidence>
<feature type="compositionally biased region" description="Low complexity" evidence="15">
    <location>
        <begin position="580"/>
        <end position="605"/>
    </location>
</feature>
<accession>A0ABR0EL12</accession>
<dbReference type="InterPro" id="IPR046341">
    <property type="entry name" value="SET_dom_sf"/>
</dbReference>
<keyword evidence="7" id="KW-0489">Methyltransferase</keyword>
<feature type="compositionally biased region" description="Polar residues" evidence="15">
    <location>
        <begin position="400"/>
        <end position="415"/>
    </location>
</feature>
<feature type="region of interest" description="Disordered" evidence="15">
    <location>
        <begin position="820"/>
        <end position="864"/>
    </location>
</feature>
<dbReference type="PROSITE" id="PS51567">
    <property type="entry name" value="SAM_MT43_SUVAR420_1"/>
    <property type="match status" value="1"/>
</dbReference>
<keyword evidence="9" id="KW-0949">S-adenosyl-L-methionine</keyword>
<evidence type="ECO:0000256" key="15">
    <source>
        <dbReference type="SAM" id="MobiDB-lite"/>
    </source>
</evidence>
<feature type="region of interest" description="Disordered" evidence="15">
    <location>
        <begin position="255"/>
        <end position="373"/>
    </location>
</feature>
<evidence type="ECO:0000256" key="10">
    <source>
        <dbReference type="ARBA" id="ARBA00022853"/>
    </source>
</evidence>
<comment type="subcellular location">
    <subcellularLocation>
        <location evidence="3">Chromosome</location>
    </subcellularLocation>
    <subcellularLocation>
        <location evidence="2">Nucleus</location>
    </subcellularLocation>
</comment>
<feature type="region of interest" description="Disordered" evidence="15">
    <location>
        <begin position="675"/>
        <end position="696"/>
    </location>
</feature>
<evidence type="ECO:0000256" key="14">
    <source>
        <dbReference type="ARBA" id="ARBA00048081"/>
    </source>
</evidence>
<keyword evidence="8" id="KW-0808">Transferase</keyword>
<dbReference type="SMART" id="SM00384">
    <property type="entry name" value="AT_hook"/>
    <property type="match status" value="2"/>
</dbReference>
<dbReference type="InterPro" id="IPR025783">
    <property type="entry name" value="Set9_fungi"/>
</dbReference>
<dbReference type="InterPro" id="IPR017956">
    <property type="entry name" value="AT_hook_DNA-bd_motif"/>
</dbReference>
<dbReference type="InterPro" id="IPR039977">
    <property type="entry name" value="Suv4-20/Set9"/>
</dbReference>
<dbReference type="EMBL" id="JAXOVC010000004">
    <property type="protein sequence ID" value="KAK4502190.1"/>
    <property type="molecule type" value="Genomic_DNA"/>
</dbReference>
<comment type="caution">
    <text evidence="17">The sequence shown here is derived from an EMBL/GenBank/DDBJ whole genome shotgun (WGS) entry which is preliminary data.</text>
</comment>
<dbReference type="SUPFAM" id="SSF82199">
    <property type="entry name" value="SET domain"/>
    <property type="match status" value="1"/>
</dbReference>
<name>A0ABR0EL12_ZASCE</name>
<evidence type="ECO:0000256" key="1">
    <source>
        <dbReference type="ARBA" id="ARBA00001984"/>
    </source>
</evidence>
<evidence type="ECO:0000256" key="2">
    <source>
        <dbReference type="ARBA" id="ARBA00004123"/>
    </source>
</evidence>
<organism evidence="17 18">
    <name type="scientific">Zasmidium cellare</name>
    <name type="common">Wine cellar mold</name>
    <name type="synonym">Racodium cellare</name>
    <dbReference type="NCBI Taxonomy" id="395010"/>
    <lineage>
        <taxon>Eukaryota</taxon>
        <taxon>Fungi</taxon>
        <taxon>Dikarya</taxon>
        <taxon>Ascomycota</taxon>
        <taxon>Pezizomycotina</taxon>
        <taxon>Dothideomycetes</taxon>
        <taxon>Dothideomycetidae</taxon>
        <taxon>Mycosphaerellales</taxon>
        <taxon>Mycosphaerellaceae</taxon>
        <taxon>Zasmidium</taxon>
    </lineage>
</organism>
<evidence type="ECO:0000256" key="13">
    <source>
        <dbReference type="ARBA" id="ARBA00030653"/>
    </source>
</evidence>
<feature type="compositionally biased region" description="Basic residues" evidence="15">
    <location>
        <begin position="846"/>
        <end position="864"/>
    </location>
</feature>
<dbReference type="PANTHER" id="PTHR12977:SF4">
    <property type="entry name" value="HISTONE-LYSINE N-METHYLTRANSFERASE KMT5B"/>
    <property type="match status" value="1"/>
</dbReference>
<feature type="compositionally biased region" description="Basic and acidic residues" evidence="15">
    <location>
        <begin position="676"/>
        <end position="696"/>
    </location>
</feature>
<sequence length="864" mass="96617">MPQAADLEEALNKKGGLTLSQLANYDDLITDALVDRVYFWSSIRKLKGNYHACRGVQEEEVVKIIQNEVIINKDPAAAQEKLLQLPGLKKYHRSLKTEDEKEHFVRHLRKYINMYQVDCPFEVGTTNRYTIATAEACVVARKHIRKGESIKCLSGIQVELSEEEEEELNQGTDFSIVISSRRKRPSLFLGPARFANHDCKSNATLNTTGPHGIHIVARKDIEVGEEITVNYGEDYFGEDNRECLCNTCESMLRNGWDPLGPILPEESSDEESEEEEVAKAASKRKAEPSSPKKRKRVDDETEEAGPSKRPVGRPRKIAKGEEAKRKKNNVVAATMGSEDDVEEEDEDAKYANPTDANGKKRFEPQMTAEQRGDPILDKIVRILGRVADREARNRTFFAPSVSSMKSQLSTPATTSEPDRDGDTEMADAEDDLEEMSNGRTAVRGARGRFACSKRPSLSGQGSESGDSLEDKQAAASQDQPGPSDIAKSKLPPVKKERSFSNLRNVVNANDQPNVYSIQASPAPQAEQTGKRKRDLNDIGDEENRVHPSSSAAAAEADPPVKRKRGRPPKNPPKVKEVVDDTTTTDPSSPESNGNESSSGLSQGSSATSLDTFSAGNIAQGICDMLTNGPDSEEREAAQIKEEIKVTKTRTTTTRSKLEARTVTTKETVEAALLSPDKGDQGRDAVRKSPRGARADRSLAAVVSIEKTESEEDGDIQRGEPRTPGDYHLCEALLVTQYHRWVECRNCDEHFVQPEAYQTRIACPRCERHSKLYGYYWPKTDKEGKHDKEERILDHRLIHRFIDPEEERFERKGKKALAEVLRENEEKKISEQRDSTDVPDRVERSFRVSKRRSESRRKKSGRTTI</sequence>
<dbReference type="Pfam" id="PF00856">
    <property type="entry name" value="SET"/>
    <property type="match status" value="1"/>
</dbReference>
<feature type="region of interest" description="Disordered" evidence="15">
    <location>
        <begin position="391"/>
        <end position="644"/>
    </location>
</feature>
<keyword evidence="10" id="KW-0156">Chromatin regulator</keyword>
<evidence type="ECO:0000256" key="3">
    <source>
        <dbReference type="ARBA" id="ARBA00004286"/>
    </source>
</evidence>
<evidence type="ECO:0000256" key="4">
    <source>
        <dbReference type="ARBA" id="ARBA00014232"/>
    </source>
</evidence>
<protein>
    <recommendedName>
        <fullName evidence="5">Histone-lysine N-methyltransferase SET9</fullName>
        <ecNumber evidence="12">2.1.1.372</ecNumber>
    </recommendedName>
    <alternativeName>
        <fullName evidence="4">Histone-lysine N-methyltransferase set9</fullName>
    </alternativeName>
    <alternativeName>
        <fullName evidence="13">SET domain protein 9</fullName>
    </alternativeName>
</protein>
<dbReference type="Gene3D" id="2.170.270.10">
    <property type="entry name" value="SET domain"/>
    <property type="match status" value="1"/>
</dbReference>
<feature type="compositionally biased region" description="Acidic residues" evidence="15">
    <location>
        <begin position="337"/>
        <end position="347"/>
    </location>
</feature>
<feature type="compositionally biased region" description="Polar residues" evidence="15">
    <location>
        <begin position="455"/>
        <end position="465"/>
    </location>
</feature>
<feature type="compositionally biased region" description="Polar residues" evidence="15">
    <location>
        <begin position="499"/>
        <end position="527"/>
    </location>
</feature>
<feature type="compositionally biased region" description="Acidic residues" evidence="15">
    <location>
        <begin position="423"/>
        <end position="434"/>
    </location>
</feature>
<feature type="compositionally biased region" description="Basic and acidic residues" evidence="15">
    <location>
        <begin position="820"/>
        <end position="845"/>
    </location>
</feature>
<dbReference type="SMART" id="SM00317">
    <property type="entry name" value="SET"/>
    <property type="match status" value="1"/>
</dbReference>
<dbReference type="Gene3D" id="1.10.10.1700">
    <property type="entry name" value="Histone-lysine N-methyltransferase"/>
    <property type="match status" value="1"/>
</dbReference>
<dbReference type="InterPro" id="IPR001214">
    <property type="entry name" value="SET_dom"/>
</dbReference>
<dbReference type="PROSITE" id="PS50280">
    <property type="entry name" value="SET"/>
    <property type="match status" value="1"/>
</dbReference>
<evidence type="ECO:0000256" key="9">
    <source>
        <dbReference type="ARBA" id="ARBA00022691"/>
    </source>
</evidence>
<keyword evidence="11" id="KW-0539">Nucleus</keyword>